<feature type="region of interest" description="Disordered" evidence="1">
    <location>
        <begin position="113"/>
        <end position="148"/>
    </location>
</feature>
<protein>
    <recommendedName>
        <fullName evidence="2">Myb-like domain-containing protein</fullName>
    </recommendedName>
</protein>
<gene>
    <name evidence="3" type="ORF">g.46001</name>
</gene>
<dbReference type="EMBL" id="GDKF01003260">
    <property type="protein sequence ID" value="JAT75362.1"/>
    <property type="molecule type" value="Transcribed_RNA"/>
</dbReference>
<feature type="compositionally biased region" description="Low complexity" evidence="1">
    <location>
        <begin position="652"/>
        <end position="666"/>
    </location>
</feature>
<organism evidence="3">
    <name type="scientific">Auxenochlorella protothecoides</name>
    <name type="common">Green microalga</name>
    <name type="synonym">Chlorella protothecoides</name>
    <dbReference type="NCBI Taxonomy" id="3075"/>
    <lineage>
        <taxon>Eukaryota</taxon>
        <taxon>Viridiplantae</taxon>
        <taxon>Chlorophyta</taxon>
        <taxon>core chlorophytes</taxon>
        <taxon>Trebouxiophyceae</taxon>
        <taxon>Chlorellales</taxon>
        <taxon>Chlorellaceae</taxon>
        <taxon>Auxenochlorella</taxon>
    </lineage>
</organism>
<dbReference type="InterPro" id="IPR001005">
    <property type="entry name" value="SANT/Myb"/>
</dbReference>
<dbReference type="InterPro" id="IPR036388">
    <property type="entry name" value="WH-like_DNA-bd_sf"/>
</dbReference>
<name>A0A1D2A819_AUXPR</name>
<feature type="region of interest" description="Disordered" evidence="1">
    <location>
        <begin position="224"/>
        <end position="244"/>
    </location>
</feature>
<feature type="non-terminal residue" evidence="3">
    <location>
        <position position="1"/>
    </location>
</feature>
<feature type="compositionally biased region" description="Basic and acidic residues" evidence="1">
    <location>
        <begin position="698"/>
        <end position="710"/>
    </location>
</feature>
<sequence length="968" mass="100503">GSKSVLYVVLPSVLTRRHPSLPLSDGGSDPGPPAQFPESPLQGQNWACPGPGDTGLRTPEGAVASHSSAMDGHHDHGGDPSTLSPAEVPDALANIGQVAQAIIHSALVDGTEPGMEHGLPDRLHGLVGPAGLSHATHSDTESDGELEEMTEAGMDPADYRMTTATVDSQAKKSDEAWTPQEEDELVKLVGQEDYRRSRLGDTTTKWAPIARHFSRTVKAVKRKYDKLQNPDKEQRKNKALPPRPAGAVFSMPHGYMSMVSHLHPSASEQLAGMYGGDPGSMGLPYYGAAPHGLTPEAAGALQHGLTPEQYSYLSGGAGFPGQAMGYAGLYEAGDGGAGAMHLPPNFTDVLMSSLQYGVPGTHPGAGGDFAAGLGAGGALGPGGAMPHHDRRFWNEADQQELLRLASDATYRQTLLGTTELNWDLIAKHLGRGKRSVQRKHDNLKGTSLPTGSGSSILPINDGKKWSPEEVGELLRLVEDGAYRKEVMGMEKVDWRILGQRFGRSYESVSYKYSYVKNTGRLETKTKHAKAKHETSYKEMAVWALQQLPGSDGTSGQICKCIMTNPQYIPQLDTAIVSGKKTLQRWKHGVRSALNAFNMFVKTGSVREGEVVWRLDGAALAAEKEANAEKAARQRNKPLSGAQRRKMKKAAAAREAAAAAGLPHAALGPGGEGEGGQPAAAAAALRGAGLGAPARAHGHAHEDAAHAEEGAHEALAQMAQARVPPGAAPGDAAAAQLAAAAQQLAAASRGKRAREDAGAGGVGAGKRHEAAPSLHEGVPSDVQLLTMMATEPLTLEQMNMLQAQLATPGGLQGLHLLSGGLTAEAIAQLGLPLDQGGAGAYPGAPGLEAFAAAQYATDYGQGGGDAAAAAAAAAAQYHEYYVAAAANAGFGAAELAAMQVAPLPDDATLAALGGHAGAHAGYGLDAEQQAAAHEQYAAAVAAQHSQMLEQGGGRHHDAEADYSNAAREG</sequence>
<feature type="region of interest" description="Disordered" evidence="1">
    <location>
        <begin position="946"/>
        <end position="968"/>
    </location>
</feature>
<dbReference type="SMART" id="SM00717">
    <property type="entry name" value="SANT"/>
    <property type="match status" value="3"/>
</dbReference>
<reference evidence="3" key="1">
    <citation type="submission" date="2015-08" db="EMBL/GenBank/DDBJ databases">
        <authorList>
            <person name="Babu N.S."/>
            <person name="Beckwith C.J."/>
            <person name="Beseler K.G."/>
            <person name="Brison A."/>
            <person name="Carone J.V."/>
            <person name="Caskin T.P."/>
            <person name="Diamond M."/>
            <person name="Durham M.E."/>
            <person name="Foxe J.M."/>
            <person name="Go M."/>
            <person name="Henderson B.A."/>
            <person name="Jones I.B."/>
            <person name="McGettigan J.A."/>
            <person name="Micheletti S.J."/>
            <person name="Nasrallah M.E."/>
            <person name="Ortiz D."/>
            <person name="Piller C.R."/>
            <person name="Privatt S.R."/>
            <person name="Schneider S.L."/>
            <person name="Sharp S."/>
            <person name="Smith T.C."/>
            <person name="Stanton J.D."/>
            <person name="Ullery H.E."/>
            <person name="Wilson R.J."/>
            <person name="Serrano M.G."/>
            <person name="Buck G."/>
            <person name="Lee V."/>
            <person name="Wang Y."/>
            <person name="Carvalho R."/>
            <person name="Voegtly L."/>
            <person name="Shi R."/>
            <person name="Duckworth R."/>
            <person name="Johnson A."/>
            <person name="Loviza R."/>
            <person name="Walstead R."/>
            <person name="Shah Z."/>
            <person name="Kiflezghi M."/>
            <person name="Wade K."/>
            <person name="Ball S.L."/>
            <person name="Bradley K.W."/>
            <person name="Asai D.J."/>
            <person name="Bowman C.A."/>
            <person name="Russell D.A."/>
            <person name="Pope W.H."/>
            <person name="Jacobs-Sera D."/>
            <person name="Hendrix R.W."/>
            <person name="Hatfull G.F."/>
        </authorList>
    </citation>
    <scope>NUCLEOTIDE SEQUENCE</scope>
</reference>
<feature type="compositionally biased region" description="Basic and acidic residues" evidence="1">
    <location>
        <begin position="225"/>
        <end position="236"/>
    </location>
</feature>
<feature type="region of interest" description="Disordered" evidence="1">
    <location>
        <begin position="747"/>
        <end position="776"/>
    </location>
</feature>
<evidence type="ECO:0000313" key="3">
    <source>
        <dbReference type="EMBL" id="JAT75362.1"/>
    </source>
</evidence>
<feature type="region of interest" description="Disordered" evidence="1">
    <location>
        <begin position="626"/>
        <end position="683"/>
    </location>
</feature>
<dbReference type="Gene3D" id="1.10.10.60">
    <property type="entry name" value="Homeodomain-like"/>
    <property type="match status" value="1"/>
</dbReference>
<dbReference type="SUPFAM" id="SSF46689">
    <property type="entry name" value="Homeodomain-like"/>
    <property type="match status" value="1"/>
</dbReference>
<feature type="compositionally biased region" description="Polar residues" evidence="1">
    <location>
        <begin position="444"/>
        <end position="457"/>
    </location>
</feature>
<proteinExistence type="predicted"/>
<evidence type="ECO:0000259" key="2">
    <source>
        <dbReference type="PROSITE" id="PS50090"/>
    </source>
</evidence>
<feature type="region of interest" description="Disordered" evidence="1">
    <location>
        <begin position="436"/>
        <end position="461"/>
    </location>
</feature>
<dbReference type="Gene3D" id="1.10.10.10">
    <property type="entry name" value="Winged helix-like DNA-binding domain superfamily/Winged helix DNA-binding domain"/>
    <property type="match status" value="1"/>
</dbReference>
<evidence type="ECO:0000256" key="1">
    <source>
        <dbReference type="SAM" id="MobiDB-lite"/>
    </source>
</evidence>
<feature type="region of interest" description="Disordered" evidence="1">
    <location>
        <begin position="17"/>
        <end position="87"/>
    </location>
</feature>
<dbReference type="CDD" id="cd00167">
    <property type="entry name" value="SANT"/>
    <property type="match status" value="1"/>
</dbReference>
<feature type="region of interest" description="Disordered" evidence="1">
    <location>
        <begin position="691"/>
        <end position="710"/>
    </location>
</feature>
<dbReference type="AlphaFoldDB" id="A0A1D2A819"/>
<dbReference type="PROSITE" id="PS50090">
    <property type="entry name" value="MYB_LIKE"/>
    <property type="match status" value="1"/>
</dbReference>
<feature type="domain" description="Myb-like" evidence="2">
    <location>
        <begin position="169"/>
        <end position="228"/>
    </location>
</feature>
<feature type="compositionally biased region" description="Basic and acidic residues" evidence="1">
    <location>
        <begin position="114"/>
        <end position="124"/>
    </location>
</feature>
<dbReference type="Pfam" id="PF00249">
    <property type="entry name" value="Myb_DNA-binding"/>
    <property type="match status" value="1"/>
</dbReference>
<dbReference type="InterPro" id="IPR009057">
    <property type="entry name" value="Homeodomain-like_sf"/>
</dbReference>
<accession>A0A1D2A819</accession>